<feature type="chain" id="PRO_5031259884" description="Calcium-binding protein" evidence="6">
    <location>
        <begin position="26"/>
        <end position="158"/>
    </location>
</feature>
<feature type="region of interest" description="Disordered" evidence="5">
    <location>
        <begin position="107"/>
        <end position="126"/>
    </location>
</feature>
<reference evidence="7" key="1">
    <citation type="submission" date="2021-01" db="EMBL/GenBank/DDBJ databases">
        <authorList>
            <person name="Corre E."/>
            <person name="Pelletier E."/>
            <person name="Niang G."/>
            <person name="Scheremetjew M."/>
            <person name="Finn R."/>
            <person name="Kale V."/>
            <person name="Holt S."/>
            <person name="Cochrane G."/>
            <person name="Meng A."/>
            <person name="Brown T."/>
            <person name="Cohen L."/>
        </authorList>
    </citation>
    <scope>NUCLEOTIDE SEQUENCE</scope>
    <source>
        <strain evidence="7">CCMP722</strain>
    </source>
</reference>
<comment type="subcellular location">
    <subcellularLocation>
        <location evidence="1">Secreted</location>
    </subcellularLocation>
</comment>
<accession>A0A7S0RGB8</accession>
<feature type="signal peptide" evidence="6">
    <location>
        <begin position="1"/>
        <end position="25"/>
    </location>
</feature>
<dbReference type="PANTHER" id="PTHR37467:SF1">
    <property type="entry name" value="EXPORTED CALCIUM-BINDING GLYCOPROTEIN"/>
    <property type="match status" value="1"/>
</dbReference>
<evidence type="ECO:0000256" key="4">
    <source>
        <dbReference type="ARBA" id="ARBA00022837"/>
    </source>
</evidence>
<sequence>MRRIGAASRLLVAYILGCAVLGIVAEDVKQDSELSEWEQHFFKRSDENLKRYVQDPTKDCNEYGCTLKDTDGDGLNDWEEINKYGTDPLKADTDGDGLKDGEEINVYRTNPLSQDTDGDGLSDFDEVTKHFTNPIAPDTDGDGLSDYDEIMKYKTVNK</sequence>
<dbReference type="PANTHER" id="PTHR37467">
    <property type="entry name" value="EXPORTED CALCIUM-BINDING GLYCOPROTEIN-RELATED"/>
    <property type="match status" value="1"/>
</dbReference>
<evidence type="ECO:0000256" key="5">
    <source>
        <dbReference type="SAM" id="MobiDB-lite"/>
    </source>
</evidence>
<evidence type="ECO:0000256" key="6">
    <source>
        <dbReference type="SAM" id="SignalP"/>
    </source>
</evidence>
<name>A0A7S0RGB8_9CHLO</name>
<dbReference type="Pfam" id="PF18884">
    <property type="entry name" value="TSP3_bac"/>
    <property type="match status" value="4"/>
</dbReference>
<dbReference type="InterPro" id="IPR028974">
    <property type="entry name" value="TSP_type-3_rpt"/>
</dbReference>
<gene>
    <name evidence="7" type="ORF">POBO1169_LOCUS13355</name>
</gene>
<evidence type="ECO:0008006" key="8">
    <source>
        <dbReference type="Google" id="ProtNLM"/>
    </source>
</evidence>
<dbReference type="InterPro" id="IPR059100">
    <property type="entry name" value="TSP3_bac"/>
</dbReference>
<evidence type="ECO:0000313" key="7">
    <source>
        <dbReference type="EMBL" id="CAD8676863.1"/>
    </source>
</evidence>
<dbReference type="AlphaFoldDB" id="A0A7S0RGB8"/>
<dbReference type="EMBL" id="HBFA01026291">
    <property type="protein sequence ID" value="CAD8676863.1"/>
    <property type="molecule type" value="Transcribed_RNA"/>
</dbReference>
<dbReference type="GO" id="GO:0005509">
    <property type="term" value="F:calcium ion binding"/>
    <property type="evidence" value="ECO:0007669"/>
    <property type="project" value="InterPro"/>
</dbReference>
<keyword evidence="3 6" id="KW-0732">Signal</keyword>
<evidence type="ECO:0000256" key="1">
    <source>
        <dbReference type="ARBA" id="ARBA00004613"/>
    </source>
</evidence>
<feature type="compositionally biased region" description="Acidic residues" evidence="5">
    <location>
        <begin position="116"/>
        <end position="125"/>
    </location>
</feature>
<dbReference type="Gene3D" id="4.10.1080.10">
    <property type="entry name" value="TSP type-3 repeat"/>
    <property type="match status" value="1"/>
</dbReference>
<evidence type="ECO:0000256" key="2">
    <source>
        <dbReference type="ARBA" id="ARBA00022525"/>
    </source>
</evidence>
<keyword evidence="4" id="KW-0106">Calcium</keyword>
<evidence type="ECO:0000256" key="3">
    <source>
        <dbReference type="ARBA" id="ARBA00022729"/>
    </source>
</evidence>
<dbReference type="SUPFAM" id="SSF103647">
    <property type="entry name" value="TSP type-3 repeat"/>
    <property type="match status" value="1"/>
</dbReference>
<proteinExistence type="predicted"/>
<protein>
    <recommendedName>
        <fullName evidence="8">Calcium-binding protein</fullName>
    </recommendedName>
</protein>
<keyword evidence="2" id="KW-0964">Secreted</keyword>
<organism evidence="7">
    <name type="scientific">Pyramimonas obovata</name>
    <dbReference type="NCBI Taxonomy" id="1411642"/>
    <lineage>
        <taxon>Eukaryota</taxon>
        <taxon>Viridiplantae</taxon>
        <taxon>Chlorophyta</taxon>
        <taxon>Pyramimonadophyceae</taxon>
        <taxon>Pyramimonadales</taxon>
        <taxon>Pyramimonadaceae</taxon>
        <taxon>Pyramimonas</taxon>
        <taxon>Pyramimonas incertae sedis</taxon>
    </lineage>
</organism>
<dbReference type="InterPro" id="IPR053180">
    <property type="entry name" value="Ca-binding_acidic-repeat"/>
</dbReference>